<organism evidence="3 4">
    <name type="scientific">Aeromonas veronii</name>
    <dbReference type="NCBI Taxonomy" id="654"/>
    <lineage>
        <taxon>Bacteria</taxon>
        <taxon>Pseudomonadati</taxon>
        <taxon>Pseudomonadota</taxon>
        <taxon>Gammaproteobacteria</taxon>
        <taxon>Aeromonadales</taxon>
        <taxon>Aeromonadaceae</taxon>
        <taxon>Aeromonas</taxon>
    </lineage>
</organism>
<name>A0ABY3MLS9_AERVE</name>
<feature type="domain" description="Resolvase/invertase-type recombinase catalytic" evidence="1">
    <location>
        <begin position="4"/>
        <end position="162"/>
    </location>
</feature>
<gene>
    <name evidence="3" type="ORF">CJF24_10385</name>
</gene>
<dbReference type="Gene3D" id="3.40.50.1390">
    <property type="entry name" value="Resolvase, N-terminal catalytic domain"/>
    <property type="match status" value="1"/>
</dbReference>
<dbReference type="InterPro" id="IPR050639">
    <property type="entry name" value="SSR_resolvase"/>
</dbReference>
<dbReference type="Pfam" id="PF00239">
    <property type="entry name" value="Resolvase"/>
    <property type="match status" value="1"/>
</dbReference>
<evidence type="ECO:0000313" key="4">
    <source>
        <dbReference type="Proteomes" id="UP000323129"/>
    </source>
</evidence>
<dbReference type="RefSeq" id="WP_115544727.1">
    <property type="nucleotide sequence ID" value="NZ_NMUR01000027.1"/>
</dbReference>
<dbReference type="InterPro" id="IPR011109">
    <property type="entry name" value="DNA_bind_recombinase_dom"/>
</dbReference>
<evidence type="ECO:0000259" key="1">
    <source>
        <dbReference type="PROSITE" id="PS51736"/>
    </source>
</evidence>
<dbReference type="PANTHER" id="PTHR30461:SF23">
    <property type="entry name" value="DNA RECOMBINASE-RELATED"/>
    <property type="match status" value="1"/>
</dbReference>
<protein>
    <recommendedName>
        <fullName evidence="5">Recombinase family protein</fullName>
    </recommendedName>
</protein>
<evidence type="ECO:0008006" key="5">
    <source>
        <dbReference type="Google" id="ProtNLM"/>
    </source>
</evidence>
<evidence type="ECO:0000259" key="2">
    <source>
        <dbReference type="PROSITE" id="PS51737"/>
    </source>
</evidence>
<evidence type="ECO:0000313" key="3">
    <source>
        <dbReference type="EMBL" id="TYD44813.1"/>
    </source>
</evidence>
<dbReference type="Pfam" id="PF07508">
    <property type="entry name" value="Recombinase"/>
    <property type="match status" value="1"/>
</dbReference>
<dbReference type="Gene3D" id="3.90.1750.20">
    <property type="entry name" value="Putative Large Serine Recombinase, Chain B, Domain 2"/>
    <property type="match status" value="1"/>
</dbReference>
<comment type="caution">
    <text evidence="3">The sequence shown here is derived from an EMBL/GenBank/DDBJ whole genome shotgun (WGS) entry which is preliminary data.</text>
</comment>
<dbReference type="InterPro" id="IPR038109">
    <property type="entry name" value="DNA_bind_recomb_sf"/>
</dbReference>
<dbReference type="Proteomes" id="UP000323129">
    <property type="component" value="Unassembled WGS sequence"/>
</dbReference>
<dbReference type="SUPFAM" id="SSF53041">
    <property type="entry name" value="Resolvase-like"/>
    <property type="match status" value="1"/>
</dbReference>
<dbReference type="PANTHER" id="PTHR30461">
    <property type="entry name" value="DNA-INVERTASE FROM LAMBDOID PROPHAGE"/>
    <property type="match status" value="1"/>
</dbReference>
<dbReference type="CDD" id="cd00338">
    <property type="entry name" value="Ser_Recombinase"/>
    <property type="match status" value="1"/>
</dbReference>
<sequence length="506" mass="56429">MKPRAWLYARFSSQQQHGNDSLNRQQKSAESWCAAAGVSLQKTSFRDLGVSGWKSIKRPMFEQLITAMTEGKIPRGSYVLFESTDRLSRRGWRHTQQLIRTITCVHDCKLVILDKGQVYTKENVNDVVQNILLMVSADMAEKESQRKSDLVAAAYKSKRQDGDVSRWPFWIDKTDNGFVLNENAETIRLIIELRLKGVGALGIAAELNRRGIKSSRGGSWGHTSIRVVLSNSALYGTKDFYSMKTITQFDDNGEEIRVADNQLVQSMPDIFPPICDFTTWQQIQINGEKPGRKGQLSPFHNILFCKCGAALGLQIGSAGERYRKCTRSKVGSCNQKMIRNFDETLVECLGRITYVSSEIQKDEVPELQARLVKLEGVKDALMAAGALDALVDVYKDIAKAKDAIAAAQKVAVVPTTELKEVFAGSIDEQRIALKRLVEKVVVSRVENTASLKVHLTNGHFKVFGVNIGVKRESGKNIIFAKSDTEKLAQSLIALNGELEPWGIEQE</sequence>
<dbReference type="PROSITE" id="PS51737">
    <property type="entry name" value="RECOMBINASE_DNA_BIND"/>
    <property type="match status" value="1"/>
</dbReference>
<keyword evidence="4" id="KW-1185">Reference proteome</keyword>
<dbReference type="InterPro" id="IPR036162">
    <property type="entry name" value="Resolvase-like_N_sf"/>
</dbReference>
<dbReference type="InterPro" id="IPR006119">
    <property type="entry name" value="Resolv_N"/>
</dbReference>
<dbReference type="EMBL" id="NQMC01000025">
    <property type="protein sequence ID" value="TYD44813.1"/>
    <property type="molecule type" value="Genomic_DNA"/>
</dbReference>
<accession>A0ABY3MLS9</accession>
<reference evidence="3 4" key="1">
    <citation type="submission" date="2017-08" db="EMBL/GenBank/DDBJ databases">
        <title>Aeromonas veronii bv sobria strain NS22 whole genome sequencing.</title>
        <authorList>
            <person name="Katharios P."/>
            <person name="Ha V.Q."/>
            <person name="Smyrli M."/>
        </authorList>
    </citation>
    <scope>NUCLEOTIDE SEQUENCE [LARGE SCALE GENOMIC DNA]</scope>
    <source>
        <strain evidence="3 4">NS22</strain>
    </source>
</reference>
<dbReference type="PROSITE" id="PS51736">
    <property type="entry name" value="RECOMBINASES_3"/>
    <property type="match status" value="1"/>
</dbReference>
<dbReference type="SMART" id="SM00857">
    <property type="entry name" value="Resolvase"/>
    <property type="match status" value="1"/>
</dbReference>
<proteinExistence type="predicted"/>
<feature type="domain" description="Recombinase" evidence="2">
    <location>
        <begin position="168"/>
        <end position="293"/>
    </location>
</feature>